<accession>A0A0D2CZE9</accession>
<name>A0A0D2CZE9_9EURO</name>
<organism evidence="1 2">
    <name type="scientific">Phialophora macrospora</name>
    <dbReference type="NCBI Taxonomy" id="1851006"/>
    <lineage>
        <taxon>Eukaryota</taxon>
        <taxon>Fungi</taxon>
        <taxon>Dikarya</taxon>
        <taxon>Ascomycota</taxon>
        <taxon>Pezizomycotina</taxon>
        <taxon>Eurotiomycetes</taxon>
        <taxon>Chaetothyriomycetidae</taxon>
        <taxon>Chaetothyriales</taxon>
        <taxon>Herpotrichiellaceae</taxon>
        <taxon>Phialophora</taxon>
    </lineage>
</organism>
<dbReference type="HOGENOM" id="CLU_1266718_0_0_1"/>
<evidence type="ECO:0000313" key="1">
    <source>
        <dbReference type="EMBL" id="KIW70571.1"/>
    </source>
</evidence>
<keyword evidence="2" id="KW-1185">Reference proteome</keyword>
<evidence type="ECO:0000313" key="2">
    <source>
        <dbReference type="Proteomes" id="UP000054266"/>
    </source>
</evidence>
<gene>
    <name evidence="1" type="ORF">PV04_02828</name>
</gene>
<dbReference type="EMBL" id="KN846957">
    <property type="protein sequence ID" value="KIW70571.1"/>
    <property type="molecule type" value="Genomic_DNA"/>
</dbReference>
<proteinExistence type="predicted"/>
<dbReference type="AlphaFoldDB" id="A0A0D2CZE9"/>
<sequence>MTLHFSSKRDMALHILREQPLAWFRDAPIDMRDTNLIRAEPVPWLDYSQGSFLRKIYHMKAGEEFQTTDWVVENEEACKELVRSAGGQLVGYDNTISEPIHWASMTVNVNVSAKPGYGFDWGFLSTRPSNIRIFKGPPETCAHHPWDAMILRDCTGNTGNLNSIESIAQRKWDILCMKMCEDYDSPWVVAAIKDSGERAIPGVHDCQDTSACGCMFAH</sequence>
<reference evidence="1 2" key="1">
    <citation type="submission" date="2015-01" db="EMBL/GenBank/DDBJ databases">
        <title>The Genome Sequence of Capronia semiimmersa CBS27337.</title>
        <authorList>
            <consortium name="The Broad Institute Genomics Platform"/>
            <person name="Cuomo C."/>
            <person name="de Hoog S."/>
            <person name="Gorbushina A."/>
            <person name="Stielow B."/>
            <person name="Teixiera M."/>
            <person name="Abouelleil A."/>
            <person name="Chapman S.B."/>
            <person name="Priest M."/>
            <person name="Young S.K."/>
            <person name="Wortman J."/>
            <person name="Nusbaum C."/>
            <person name="Birren B."/>
        </authorList>
    </citation>
    <scope>NUCLEOTIDE SEQUENCE [LARGE SCALE GENOMIC DNA]</scope>
    <source>
        <strain evidence="1 2">CBS 27337</strain>
    </source>
</reference>
<dbReference type="Proteomes" id="UP000054266">
    <property type="component" value="Unassembled WGS sequence"/>
</dbReference>
<dbReference type="EMBL" id="KN846957">
    <property type="protein sequence ID" value="KIW70570.1"/>
    <property type="molecule type" value="Genomic_DNA"/>
</dbReference>
<protein>
    <submittedName>
        <fullName evidence="1">Uncharacterized protein</fullName>
    </submittedName>
</protein>